<feature type="domain" description="VWFA" evidence="3">
    <location>
        <begin position="215"/>
        <end position="377"/>
    </location>
</feature>
<gene>
    <name evidence="4" type="ORF">CARN6_0186</name>
</gene>
<feature type="region of interest" description="Disordered" evidence="1">
    <location>
        <begin position="43"/>
        <end position="160"/>
    </location>
</feature>
<keyword evidence="2" id="KW-1133">Transmembrane helix</keyword>
<organism evidence="4">
    <name type="scientific">mine drainage metagenome</name>
    <dbReference type="NCBI Taxonomy" id="410659"/>
    <lineage>
        <taxon>unclassified sequences</taxon>
        <taxon>metagenomes</taxon>
        <taxon>ecological metagenomes</taxon>
    </lineage>
</organism>
<reference evidence="4" key="1">
    <citation type="submission" date="2009-10" db="EMBL/GenBank/DDBJ databases">
        <title>Diversity of trophic interactions inside an arsenic-rich microbial ecosystem.</title>
        <authorList>
            <person name="Bertin P.N."/>
            <person name="Heinrich-Salmeron A."/>
            <person name="Pelletier E."/>
            <person name="Goulhen-Chollet F."/>
            <person name="Arsene-Ploetze F."/>
            <person name="Gallien S."/>
            <person name="Calteau A."/>
            <person name="Vallenet D."/>
            <person name="Casiot C."/>
            <person name="Chane-Woon-Ming B."/>
            <person name="Giloteaux L."/>
            <person name="Barakat M."/>
            <person name="Bonnefoy V."/>
            <person name="Bruneel O."/>
            <person name="Chandler M."/>
            <person name="Cleiss J."/>
            <person name="Duran R."/>
            <person name="Elbaz-Poulichet F."/>
            <person name="Fonknechten N."/>
            <person name="Lauga B."/>
            <person name="Mornico D."/>
            <person name="Ortet P."/>
            <person name="Schaeffer C."/>
            <person name="Siguier P."/>
            <person name="Alexander Thil Smith A."/>
            <person name="Van Dorsselaer A."/>
            <person name="Weissenbach J."/>
            <person name="Medigue C."/>
            <person name="Le Paslier D."/>
        </authorList>
    </citation>
    <scope>NUCLEOTIDE SEQUENCE</scope>
</reference>
<feature type="compositionally biased region" description="Low complexity" evidence="1">
    <location>
        <begin position="113"/>
        <end position="132"/>
    </location>
</feature>
<sequence length="466" mass="50822">MMRDYADGVGEVRMNMHSRRLWFGWVFPVCLVSLAVVSLRAQSGSGQQSGSGSDDNGPVLARKQHPSAPADTVPAQSGDSSGGTERRPAPAGPSPAASGAGSGNAGGGGVSSGLGDDQALPDAGGPAGDSGDIVVPKLKRKSADTPPAPAAPVVKNPPGLGNLTLQVEVPEVTVDVGVLLQKTHQFVPNLKPANFVVYEDGQPQKAIRFKRVEAPITALMLCEFAASNYQFVYDMRNAAFSFAQQLRPQDYVALMTFDLRAQIVTDFTQDKMQILSAIDSLTIPGFNERNLFDALYEALDRLSVIDGHKYIFLIASGRDTFSHITLDKVLEKIRRTPDVTIFSISTGGFLRAMTGGRRGGSVTDVNYLQADNQMQSFARMTGGMFFAPRFEAEMPEDFTAINEAIRSKYELVYHPTNSRQDGTFRKIEVKLVDDEGRPKQFQDEKHHTLKYDLIYRNGYRAHQQVE</sequence>
<dbReference type="SMART" id="SM00327">
    <property type="entry name" value="VWA"/>
    <property type="match status" value="1"/>
</dbReference>
<dbReference type="NCBIfam" id="TIGR03436">
    <property type="entry name" value="acidobact_VWFA"/>
    <property type="match status" value="1"/>
</dbReference>
<evidence type="ECO:0000256" key="1">
    <source>
        <dbReference type="SAM" id="MobiDB-lite"/>
    </source>
</evidence>
<feature type="compositionally biased region" description="Polar residues" evidence="1">
    <location>
        <begin position="74"/>
        <end position="83"/>
    </location>
</feature>
<evidence type="ECO:0000313" key="4">
    <source>
        <dbReference type="EMBL" id="CBI06894.1"/>
    </source>
</evidence>
<dbReference type="InterPro" id="IPR036465">
    <property type="entry name" value="vWFA_dom_sf"/>
</dbReference>
<protein>
    <recommendedName>
        <fullName evidence="3">VWFA domain-containing protein</fullName>
    </recommendedName>
</protein>
<name>E6QI29_9ZZZZ</name>
<keyword evidence="2" id="KW-0472">Membrane</keyword>
<dbReference type="EMBL" id="CABQ01000037">
    <property type="protein sequence ID" value="CBI06894.1"/>
    <property type="molecule type" value="Genomic_DNA"/>
</dbReference>
<comment type="caution">
    <text evidence="4">The sequence shown here is derived from an EMBL/GenBank/DDBJ whole genome shotgun (WGS) entry which is preliminary data.</text>
</comment>
<dbReference type="Gene3D" id="3.40.50.410">
    <property type="entry name" value="von Willebrand factor, type A domain"/>
    <property type="match status" value="1"/>
</dbReference>
<evidence type="ECO:0000259" key="3">
    <source>
        <dbReference type="SMART" id="SM00327"/>
    </source>
</evidence>
<proteinExistence type="predicted"/>
<dbReference type="SUPFAM" id="SSF53300">
    <property type="entry name" value="vWA-like"/>
    <property type="match status" value="1"/>
</dbReference>
<dbReference type="AlphaFoldDB" id="E6QI29"/>
<evidence type="ECO:0000256" key="2">
    <source>
        <dbReference type="SAM" id="Phobius"/>
    </source>
</evidence>
<dbReference type="CDD" id="cd00198">
    <property type="entry name" value="vWFA"/>
    <property type="match status" value="1"/>
</dbReference>
<feature type="transmembrane region" description="Helical" evidence="2">
    <location>
        <begin position="21"/>
        <end position="39"/>
    </location>
</feature>
<feature type="compositionally biased region" description="Gly residues" evidence="1">
    <location>
        <begin position="100"/>
        <end position="112"/>
    </location>
</feature>
<keyword evidence="2" id="KW-0812">Transmembrane</keyword>
<dbReference type="Pfam" id="PF00092">
    <property type="entry name" value="VWA"/>
    <property type="match status" value="1"/>
</dbReference>
<dbReference type="InterPro" id="IPR017802">
    <property type="entry name" value="VWFA-rel_acidobac-type"/>
</dbReference>
<accession>E6QI29</accession>
<feature type="compositionally biased region" description="Low complexity" evidence="1">
    <location>
        <begin position="43"/>
        <end position="53"/>
    </location>
</feature>
<dbReference type="InterPro" id="IPR002035">
    <property type="entry name" value="VWF_A"/>
</dbReference>